<dbReference type="Proteomes" id="UP000747542">
    <property type="component" value="Unassembled WGS sequence"/>
</dbReference>
<feature type="DNA-binding region" description="Homeobox" evidence="2">
    <location>
        <begin position="3"/>
        <end position="19"/>
    </location>
</feature>
<dbReference type="InterPro" id="IPR009057">
    <property type="entry name" value="Homeodomain-like_sf"/>
</dbReference>
<keyword evidence="2" id="KW-0539">Nucleus</keyword>
<evidence type="ECO:0000256" key="2">
    <source>
        <dbReference type="PROSITE-ProRule" id="PRU00108"/>
    </source>
</evidence>
<keyword evidence="6" id="KW-1185">Reference proteome</keyword>
<evidence type="ECO:0000256" key="3">
    <source>
        <dbReference type="SAM" id="MobiDB-lite"/>
    </source>
</evidence>
<feature type="compositionally biased region" description="Basic residues" evidence="3">
    <location>
        <begin position="87"/>
        <end position="107"/>
    </location>
</feature>
<evidence type="ECO:0000313" key="5">
    <source>
        <dbReference type="EMBL" id="KAG7170306.1"/>
    </source>
</evidence>
<dbReference type="SUPFAM" id="SSF46689">
    <property type="entry name" value="Homeodomain-like"/>
    <property type="match status" value="1"/>
</dbReference>
<proteinExistence type="predicted"/>
<feature type="region of interest" description="Disordered" evidence="3">
    <location>
        <begin position="32"/>
        <end position="165"/>
    </location>
</feature>
<evidence type="ECO:0000313" key="6">
    <source>
        <dbReference type="Proteomes" id="UP000747542"/>
    </source>
</evidence>
<dbReference type="GO" id="GO:0005634">
    <property type="term" value="C:nucleus"/>
    <property type="evidence" value="ECO:0007669"/>
    <property type="project" value="UniProtKB-SubCell"/>
</dbReference>
<sequence length="165" mass="18531">MVGVKIWFQNRRVKYKKEEGGQSREKCSCLRTCTASRSRSKDQQGSQGCDSRSSGEDVDDSIHHQVLSVDPGDDHLKGDVDCDKKGNLPHHHHHLHHHGHHHHHHLPQHPDEQGCPRQEAAVHCHDATVTSTDTKSPSGDYKPPTYGSDAESDYDRDSNENIDVV</sequence>
<keyword evidence="2 5" id="KW-0371">Homeobox</keyword>
<feature type="compositionally biased region" description="Polar residues" evidence="3">
    <location>
        <begin position="128"/>
        <end position="137"/>
    </location>
</feature>
<feature type="domain" description="Homeobox" evidence="4">
    <location>
        <begin position="1"/>
        <end position="18"/>
    </location>
</feature>
<dbReference type="InterPro" id="IPR001356">
    <property type="entry name" value="HD"/>
</dbReference>
<protein>
    <submittedName>
        <fullName evidence="5">Putative GS homeobox 2-like</fullName>
    </submittedName>
</protein>
<comment type="subcellular location">
    <subcellularLocation>
        <location evidence="1 2">Nucleus</location>
    </subcellularLocation>
</comment>
<feature type="compositionally biased region" description="Basic and acidic residues" evidence="3">
    <location>
        <begin position="108"/>
        <end position="126"/>
    </location>
</feature>
<name>A0A8J5KCD8_HOMAM</name>
<dbReference type="CDD" id="cd00086">
    <property type="entry name" value="homeodomain"/>
    <property type="match status" value="1"/>
</dbReference>
<evidence type="ECO:0000256" key="1">
    <source>
        <dbReference type="ARBA" id="ARBA00004123"/>
    </source>
</evidence>
<comment type="caution">
    <text evidence="5">The sequence shown here is derived from an EMBL/GenBank/DDBJ whole genome shotgun (WGS) entry which is preliminary data.</text>
</comment>
<feature type="compositionally biased region" description="Polar residues" evidence="3">
    <location>
        <begin position="32"/>
        <end position="52"/>
    </location>
</feature>
<dbReference type="GO" id="GO:0003677">
    <property type="term" value="F:DNA binding"/>
    <property type="evidence" value="ECO:0007669"/>
    <property type="project" value="UniProtKB-UniRule"/>
</dbReference>
<feature type="compositionally biased region" description="Basic and acidic residues" evidence="3">
    <location>
        <begin position="72"/>
        <end position="86"/>
    </location>
</feature>
<dbReference type="AlphaFoldDB" id="A0A8J5KCD8"/>
<evidence type="ECO:0000259" key="4">
    <source>
        <dbReference type="PROSITE" id="PS50071"/>
    </source>
</evidence>
<reference evidence="5" key="1">
    <citation type="journal article" date="2021" name="Sci. Adv.">
        <title>The American lobster genome reveals insights on longevity, neural, and immune adaptations.</title>
        <authorList>
            <person name="Polinski J.M."/>
            <person name="Zimin A.V."/>
            <person name="Clark K.F."/>
            <person name="Kohn A.B."/>
            <person name="Sadowski N."/>
            <person name="Timp W."/>
            <person name="Ptitsyn A."/>
            <person name="Khanna P."/>
            <person name="Romanova D.Y."/>
            <person name="Williams P."/>
            <person name="Greenwood S.J."/>
            <person name="Moroz L.L."/>
            <person name="Walt D.R."/>
            <person name="Bodnar A.G."/>
        </authorList>
    </citation>
    <scope>NUCLEOTIDE SEQUENCE</scope>
    <source>
        <strain evidence="5">GMGI-L3</strain>
    </source>
</reference>
<organism evidence="5 6">
    <name type="scientific">Homarus americanus</name>
    <name type="common">American lobster</name>
    <dbReference type="NCBI Taxonomy" id="6706"/>
    <lineage>
        <taxon>Eukaryota</taxon>
        <taxon>Metazoa</taxon>
        <taxon>Ecdysozoa</taxon>
        <taxon>Arthropoda</taxon>
        <taxon>Crustacea</taxon>
        <taxon>Multicrustacea</taxon>
        <taxon>Malacostraca</taxon>
        <taxon>Eumalacostraca</taxon>
        <taxon>Eucarida</taxon>
        <taxon>Decapoda</taxon>
        <taxon>Pleocyemata</taxon>
        <taxon>Astacidea</taxon>
        <taxon>Nephropoidea</taxon>
        <taxon>Nephropidae</taxon>
        <taxon>Homarus</taxon>
    </lineage>
</organism>
<gene>
    <name evidence="5" type="ORF">Hamer_G016110</name>
</gene>
<keyword evidence="2 5" id="KW-0238">DNA-binding</keyword>
<accession>A0A8J5KCD8</accession>
<dbReference type="PROSITE" id="PS50071">
    <property type="entry name" value="HOMEOBOX_2"/>
    <property type="match status" value="1"/>
</dbReference>
<dbReference type="EMBL" id="JAHLQT010014436">
    <property type="protein sequence ID" value="KAG7170306.1"/>
    <property type="molecule type" value="Genomic_DNA"/>
</dbReference>